<dbReference type="SUPFAM" id="SSF52172">
    <property type="entry name" value="CheY-like"/>
    <property type="match status" value="1"/>
</dbReference>
<dbReference type="GO" id="GO:0005829">
    <property type="term" value="C:cytosol"/>
    <property type="evidence" value="ECO:0007669"/>
    <property type="project" value="TreeGrafter"/>
</dbReference>
<evidence type="ECO:0000256" key="5">
    <source>
        <dbReference type="ARBA" id="ARBA00023163"/>
    </source>
</evidence>
<dbReference type="InterPro" id="IPR001867">
    <property type="entry name" value="OmpR/PhoB-type_DNA-bd"/>
</dbReference>
<dbReference type="Pfam" id="PF00486">
    <property type="entry name" value="Trans_reg_C"/>
    <property type="match status" value="1"/>
</dbReference>
<dbReference type="GO" id="GO:0000976">
    <property type="term" value="F:transcription cis-regulatory region binding"/>
    <property type="evidence" value="ECO:0007669"/>
    <property type="project" value="TreeGrafter"/>
</dbReference>
<dbReference type="InterPro" id="IPR011006">
    <property type="entry name" value="CheY-like_superfamily"/>
</dbReference>
<keyword evidence="1 6" id="KW-0597">Phosphoprotein</keyword>
<evidence type="ECO:0000256" key="1">
    <source>
        <dbReference type="ARBA" id="ARBA00022553"/>
    </source>
</evidence>
<dbReference type="InterPro" id="IPR001789">
    <property type="entry name" value="Sig_transdc_resp-reg_receiver"/>
</dbReference>
<dbReference type="PANTHER" id="PTHR48111:SF22">
    <property type="entry name" value="REGULATOR OF RPOS"/>
    <property type="match status" value="1"/>
</dbReference>
<evidence type="ECO:0000259" key="8">
    <source>
        <dbReference type="PROSITE" id="PS50110"/>
    </source>
</evidence>
<dbReference type="Gene3D" id="1.10.10.10">
    <property type="entry name" value="Winged helix-like DNA-binding domain superfamily/Winged helix DNA-binding domain"/>
    <property type="match status" value="1"/>
</dbReference>
<dbReference type="RefSeq" id="WP_115716202.1">
    <property type="nucleotide sequence ID" value="NZ_AP019695.1"/>
</dbReference>
<keyword evidence="11" id="KW-1185">Reference proteome</keyword>
<evidence type="ECO:0000256" key="4">
    <source>
        <dbReference type="ARBA" id="ARBA00023125"/>
    </source>
</evidence>
<organism evidence="10 11">
    <name type="scientific">Amedibacterium intestinale</name>
    <dbReference type="NCBI Taxonomy" id="2583452"/>
    <lineage>
        <taxon>Bacteria</taxon>
        <taxon>Bacillati</taxon>
        <taxon>Bacillota</taxon>
        <taxon>Erysipelotrichia</taxon>
        <taxon>Erysipelotrichales</taxon>
        <taxon>Erysipelotrichaceae</taxon>
        <taxon>Amedibacterium</taxon>
    </lineage>
</organism>
<dbReference type="FunFam" id="3.40.50.2300:FF:000002">
    <property type="entry name" value="DNA-binding response regulator PhoP"/>
    <property type="match status" value="1"/>
</dbReference>
<dbReference type="Pfam" id="PF00072">
    <property type="entry name" value="Response_reg"/>
    <property type="match status" value="1"/>
</dbReference>
<dbReference type="SMART" id="SM00448">
    <property type="entry name" value="REC"/>
    <property type="match status" value="1"/>
</dbReference>
<dbReference type="FunFam" id="1.10.10.10:FF:000005">
    <property type="entry name" value="Two-component system response regulator"/>
    <property type="match status" value="1"/>
</dbReference>
<dbReference type="Gene3D" id="3.40.50.2300">
    <property type="match status" value="1"/>
</dbReference>
<dbReference type="InterPro" id="IPR036388">
    <property type="entry name" value="WH-like_DNA-bd_sf"/>
</dbReference>
<evidence type="ECO:0000256" key="6">
    <source>
        <dbReference type="PROSITE-ProRule" id="PRU00169"/>
    </source>
</evidence>
<dbReference type="CDD" id="cd00383">
    <property type="entry name" value="trans_reg_C"/>
    <property type="match status" value="1"/>
</dbReference>
<keyword evidence="4 7" id="KW-0238">DNA-binding</keyword>
<dbReference type="KEGG" id="aarg:Aargi30884_21860"/>
<keyword evidence="5" id="KW-0804">Transcription</keyword>
<gene>
    <name evidence="10" type="ORF">Aargi30884_21860</name>
</gene>
<dbReference type="GO" id="GO:0032993">
    <property type="term" value="C:protein-DNA complex"/>
    <property type="evidence" value="ECO:0007669"/>
    <property type="project" value="TreeGrafter"/>
</dbReference>
<evidence type="ECO:0000256" key="7">
    <source>
        <dbReference type="PROSITE-ProRule" id="PRU01091"/>
    </source>
</evidence>
<keyword evidence="3" id="KW-0805">Transcription regulation</keyword>
<protein>
    <submittedName>
        <fullName evidence="10">DNA-binding response regulator</fullName>
    </submittedName>
</protein>
<dbReference type="PROSITE" id="PS51755">
    <property type="entry name" value="OMPR_PHOB"/>
    <property type="match status" value="1"/>
</dbReference>
<name>A0A6N4TKL8_9FIRM</name>
<dbReference type="InterPro" id="IPR039420">
    <property type="entry name" value="WalR-like"/>
</dbReference>
<evidence type="ECO:0000256" key="3">
    <source>
        <dbReference type="ARBA" id="ARBA00023015"/>
    </source>
</evidence>
<dbReference type="PROSITE" id="PS50110">
    <property type="entry name" value="RESPONSE_REGULATORY"/>
    <property type="match status" value="1"/>
</dbReference>
<dbReference type="SMART" id="SM00862">
    <property type="entry name" value="Trans_reg_C"/>
    <property type="match status" value="1"/>
</dbReference>
<accession>A0A6N4TKL8</accession>
<dbReference type="GO" id="GO:0000156">
    <property type="term" value="F:phosphorelay response regulator activity"/>
    <property type="evidence" value="ECO:0007669"/>
    <property type="project" value="TreeGrafter"/>
</dbReference>
<evidence type="ECO:0000259" key="9">
    <source>
        <dbReference type="PROSITE" id="PS51755"/>
    </source>
</evidence>
<dbReference type="GO" id="GO:0006355">
    <property type="term" value="P:regulation of DNA-templated transcription"/>
    <property type="evidence" value="ECO:0007669"/>
    <property type="project" value="InterPro"/>
</dbReference>
<evidence type="ECO:0000313" key="11">
    <source>
        <dbReference type="Proteomes" id="UP000464754"/>
    </source>
</evidence>
<evidence type="ECO:0000256" key="2">
    <source>
        <dbReference type="ARBA" id="ARBA00023012"/>
    </source>
</evidence>
<keyword evidence="2" id="KW-0902">Two-component regulatory system</keyword>
<dbReference type="AlphaFoldDB" id="A0A6N4TKL8"/>
<dbReference type="EMBL" id="AP019695">
    <property type="protein sequence ID" value="BBK23283.1"/>
    <property type="molecule type" value="Genomic_DNA"/>
</dbReference>
<feature type="domain" description="Response regulatory" evidence="8">
    <location>
        <begin position="2"/>
        <end position="116"/>
    </location>
</feature>
<feature type="modified residue" description="4-aspartylphosphate" evidence="6">
    <location>
        <position position="51"/>
    </location>
</feature>
<feature type="domain" description="OmpR/PhoB-type" evidence="9">
    <location>
        <begin position="124"/>
        <end position="222"/>
    </location>
</feature>
<sequence length="224" mass="25616">MRILIADDEKDLNQILAQKLKQESYSVDCCFDGEEALDYLESAEYDVAILDIMMPKKTGLEVLQTIRENGNPLPILLLTARDSIDDRVLGLDLGADDYLVKPFALEELLARLRVLLRKTSTQKNNVLQAGNLSLHLDSHQVKRGNREIQLSSKEFSLLRYMMQNKGIVLSRDTLEQHIYSFDFSGGSNVIDVYIRYLRRKIDDGEDEKLIHTIRGQGYVLRDPS</sequence>
<dbReference type="PANTHER" id="PTHR48111">
    <property type="entry name" value="REGULATOR OF RPOS"/>
    <property type="match status" value="1"/>
</dbReference>
<feature type="DNA-binding region" description="OmpR/PhoB-type" evidence="7">
    <location>
        <begin position="124"/>
        <end position="222"/>
    </location>
</feature>
<evidence type="ECO:0000313" key="10">
    <source>
        <dbReference type="EMBL" id="BBK23283.1"/>
    </source>
</evidence>
<reference evidence="11" key="1">
    <citation type="submission" date="2019-05" db="EMBL/GenBank/DDBJ databases">
        <title>Complete genome sequencing of Absiella argi strain JCM 30884.</title>
        <authorList>
            <person name="Sakamoto M."/>
            <person name="Murakami T."/>
            <person name="Mori H."/>
        </authorList>
    </citation>
    <scope>NUCLEOTIDE SEQUENCE [LARGE SCALE GENOMIC DNA]</scope>
    <source>
        <strain evidence="11">JCM 30884</strain>
    </source>
</reference>
<proteinExistence type="predicted"/>
<dbReference type="Gene3D" id="6.10.250.690">
    <property type="match status" value="1"/>
</dbReference>
<dbReference type="Proteomes" id="UP000464754">
    <property type="component" value="Chromosome"/>
</dbReference>